<comment type="caution">
    <text evidence="3">The sequence shown here is derived from an EMBL/GenBank/DDBJ whole genome shotgun (WGS) entry which is preliminary data.</text>
</comment>
<keyword evidence="4" id="KW-1185">Reference proteome</keyword>
<dbReference type="EMBL" id="JBHSMD010000001">
    <property type="protein sequence ID" value="MFC5492243.1"/>
    <property type="molecule type" value="Genomic_DNA"/>
</dbReference>
<feature type="region of interest" description="Disordered" evidence="1">
    <location>
        <begin position="240"/>
        <end position="262"/>
    </location>
</feature>
<organism evidence="3 4">
    <name type="scientific">Nocardioides caricicola</name>
    <dbReference type="NCBI Taxonomy" id="634770"/>
    <lineage>
        <taxon>Bacteria</taxon>
        <taxon>Bacillati</taxon>
        <taxon>Actinomycetota</taxon>
        <taxon>Actinomycetes</taxon>
        <taxon>Propionibacteriales</taxon>
        <taxon>Nocardioidaceae</taxon>
        <taxon>Nocardioides</taxon>
    </lineage>
</organism>
<name>A0ABW0MXT0_9ACTN</name>
<protein>
    <recommendedName>
        <fullName evidence="5">Glycosyl hydrolase family protein</fullName>
    </recommendedName>
</protein>
<gene>
    <name evidence="3" type="ORF">ACFPKY_03985</name>
</gene>
<feature type="signal peptide" evidence="2">
    <location>
        <begin position="1"/>
        <end position="24"/>
    </location>
</feature>
<evidence type="ECO:0008006" key="5">
    <source>
        <dbReference type="Google" id="ProtNLM"/>
    </source>
</evidence>
<keyword evidence="2" id="KW-0732">Signal</keyword>
<dbReference type="Gene3D" id="2.60.120.200">
    <property type="match status" value="1"/>
</dbReference>
<sequence length="262" mass="29377">MKRVLVTLTTAVLVASLASVPAEADHAHPPGPVHAGSTFGWGRAPVNYKFVGPLDRSRWEVSGRGNVGNQHGMLTLLADRNSTVRATEQTRGRAVGRWETRIRHRQYVHRTTPYRVLIELVPAGDRAHECGARNVALTAYTPGGKDATHYIHSRPDNRYVARRALNLADNQWHTFAVEVTRKRISWFVDAHVVSTEKRDAALSGVPFAVRYTMQAEDGRRMNESRIQMDWLRYWSLKNPNKKSTAAPRPKVGTNPDACAGRR</sequence>
<dbReference type="InterPro" id="IPR013320">
    <property type="entry name" value="ConA-like_dom_sf"/>
</dbReference>
<evidence type="ECO:0000313" key="4">
    <source>
        <dbReference type="Proteomes" id="UP001595956"/>
    </source>
</evidence>
<feature type="chain" id="PRO_5046910941" description="Glycosyl hydrolase family protein" evidence="2">
    <location>
        <begin position="25"/>
        <end position="262"/>
    </location>
</feature>
<dbReference type="Proteomes" id="UP001595956">
    <property type="component" value="Unassembled WGS sequence"/>
</dbReference>
<evidence type="ECO:0000256" key="1">
    <source>
        <dbReference type="SAM" id="MobiDB-lite"/>
    </source>
</evidence>
<accession>A0ABW0MXT0</accession>
<reference evidence="4" key="1">
    <citation type="journal article" date="2019" name="Int. J. Syst. Evol. Microbiol.">
        <title>The Global Catalogue of Microorganisms (GCM) 10K type strain sequencing project: providing services to taxonomists for standard genome sequencing and annotation.</title>
        <authorList>
            <consortium name="The Broad Institute Genomics Platform"/>
            <consortium name="The Broad Institute Genome Sequencing Center for Infectious Disease"/>
            <person name="Wu L."/>
            <person name="Ma J."/>
        </authorList>
    </citation>
    <scope>NUCLEOTIDE SEQUENCE [LARGE SCALE GENOMIC DNA]</scope>
    <source>
        <strain evidence="4">KACC 13778</strain>
    </source>
</reference>
<evidence type="ECO:0000313" key="3">
    <source>
        <dbReference type="EMBL" id="MFC5492243.1"/>
    </source>
</evidence>
<dbReference type="RefSeq" id="WP_345176844.1">
    <property type="nucleotide sequence ID" value="NZ_BAABFQ010000006.1"/>
</dbReference>
<evidence type="ECO:0000256" key="2">
    <source>
        <dbReference type="SAM" id="SignalP"/>
    </source>
</evidence>
<dbReference type="SUPFAM" id="SSF49899">
    <property type="entry name" value="Concanavalin A-like lectins/glucanases"/>
    <property type="match status" value="1"/>
</dbReference>
<proteinExistence type="predicted"/>